<dbReference type="PANTHER" id="PTHR32063">
    <property type="match status" value="1"/>
</dbReference>
<gene>
    <name evidence="2" type="ORF">GCM10009744_45570</name>
</gene>
<feature type="transmembrane region" description="Helical" evidence="1">
    <location>
        <begin position="893"/>
        <end position="912"/>
    </location>
</feature>
<keyword evidence="3" id="KW-1185">Reference proteome</keyword>
<feature type="transmembrane region" description="Helical" evidence="1">
    <location>
        <begin position="396"/>
        <end position="417"/>
    </location>
</feature>
<feature type="transmembrane region" description="Helical" evidence="1">
    <location>
        <begin position="869"/>
        <end position="886"/>
    </location>
</feature>
<proteinExistence type="predicted"/>
<dbReference type="RefSeq" id="WP_344113936.1">
    <property type="nucleotide sequence ID" value="NZ_BAAANE010000007.1"/>
</dbReference>
<dbReference type="InterPro" id="IPR027463">
    <property type="entry name" value="AcrB_DN_DC_subdom"/>
</dbReference>
<dbReference type="Gene3D" id="3.30.70.1440">
    <property type="entry name" value="Multidrug efflux transporter AcrB pore domain"/>
    <property type="match status" value="1"/>
</dbReference>
<accession>A0ABN2FIV5</accession>
<evidence type="ECO:0000313" key="3">
    <source>
        <dbReference type="Proteomes" id="UP001501319"/>
    </source>
</evidence>
<dbReference type="EMBL" id="BAAANE010000007">
    <property type="protein sequence ID" value="GAA1649044.1"/>
    <property type="molecule type" value="Genomic_DNA"/>
</dbReference>
<feature type="transmembrane region" description="Helical" evidence="1">
    <location>
        <begin position="453"/>
        <end position="470"/>
    </location>
</feature>
<feature type="transmembrane region" description="Helical" evidence="1">
    <location>
        <begin position="349"/>
        <end position="366"/>
    </location>
</feature>
<evidence type="ECO:0000256" key="1">
    <source>
        <dbReference type="SAM" id="Phobius"/>
    </source>
</evidence>
<feature type="transmembrane region" description="Helical" evidence="1">
    <location>
        <begin position="371"/>
        <end position="390"/>
    </location>
</feature>
<dbReference type="PANTHER" id="PTHR32063:SF4">
    <property type="entry name" value="SLR6043 PROTEIN"/>
    <property type="match status" value="1"/>
</dbReference>
<reference evidence="2 3" key="1">
    <citation type="journal article" date="2019" name="Int. J. Syst. Evol. Microbiol.">
        <title>The Global Catalogue of Microorganisms (GCM) 10K type strain sequencing project: providing services to taxonomists for standard genome sequencing and annotation.</title>
        <authorList>
            <consortium name="The Broad Institute Genomics Platform"/>
            <consortium name="The Broad Institute Genome Sequencing Center for Infectious Disease"/>
            <person name="Wu L."/>
            <person name="Ma J."/>
        </authorList>
    </citation>
    <scope>NUCLEOTIDE SEQUENCE [LARGE SCALE GENOMIC DNA]</scope>
    <source>
        <strain evidence="2 3">JCM 14306</strain>
    </source>
</reference>
<dbReference type="SUPFAM" id="SSF82866">
    <property type="entry name" value="Multidrug efflux transporter AcrB transmembrane domain"/>
    <property type="match status" value="2"/>
</dbReference>
<feature type="transmembrane region" description="Helical" evidence="1">
    <location>
        <begin position="999"/>
        <end position="1025"/>
    </location>
</feature>
<protein>
    <submittedName>
        <fullName evidence="2">Efflux RND transporter permease subunit</fullName>
    </submittedName>
</protein>
<dbReference type="InterPro" id="IPR001036">
    <property type="entry name" value="Acrflvin-R"/>
</dbReference>
<comment type="caution">
    <text evidence="2">The sequence shown here is derived from an EMBL/GenBank/DDBJ whole genome shotgun (WGS) entry which is preliminary data.</text>
</comment>
<dbReference type="Gene3D" id="3.30.2090.10">
    <property type="entry name" value="Multidrug efflux transporter AcrB TolC docking domain, DN and DC subdomains"/>
    <property type="match status" value="2"/>
</dbReference>
<dbReference type="PRINTS" id="PR00702">
    <property type="entry name" value="ACRIFLAVINRP"/>
</dbReference>
<dbReference type="SUPFAM" id="SSF82714">
    <property type="entry name" value="Multidrug efflux transporter AcrB TolC docking domain, DN and DC subdomains"/>
    <property type="match status" value="2"/>
</dbReference>
<dbReference type="Gene3D" id="3.30.70.1320">
    <property type="entry name" value="Multidrug efflux transporter AcrB pore domain like"/>
    <property type="match status" value="1"/>
</dbReference>
<evidence type="ECO:0000313" key="2">
    <source>
        <dbReference type="EMBL" id="GAA1649044.1"/>
    </source>
</evidence>
<dbReference type="SUPFAM" id="SSF82693">
    <property type="entry name" value="Multidrug efflux transporter AcrB pore domain, PN1, PN2, PC1 and PC2 subdomains"/>
    <property type="match status" value="2"/>
</dbReference>
<keyword evidence="1" id="KW-0472">Membrane</keyword>
<feature type="transmembrane region" description="Helical" evidence="1">
    <location>
        <begin position="542"/>
        <end position="561"/>
    </location>
</feature>
<keyword evidence="1" id="KW-1133">Transmembrane helix</keyword>
<organism evidence="2 3">
    <name type="scientific">Kribbella alba</name>
    <dbReference type="NCBI Taxonomy" id="190197"/>
    <lineage>
        <taxon>Bacteria</taxon>
        <taxon>Bacillati</taxon>
        <taxon>Actinomycetota</taxon>
        <taxon>Actinomycetes</taxon>
        <taxon>Propionibacteriales</taxon>
        <taxon>Kribbellaceae</taxon>
        <taxon>Kribbella</taxon>
    </lineage>
</organism>
<dbReference type="Pfam" id="PF00873">
    <property type="entry name" value="ACR_tran"/>
    <property type="match status" value="1"/>
</dbReference>
<feature type="transmembrane region" description="Helical" evidence="1">
    <location>
        <begin position="918"/>
        <end position="935"/>
    </location>
</feature>
<dbReference type="Gene3D" id="1.20.1640.10">
    <property type="entry name" value="Multidrug efflux transporter AcrB transmembrane domain"/>
    <property type="match status" value="2"/>
</dbReference>
<feature type="transmembrane region" description="Helical" evidence="1">
    <location>
        <begin position="972"/>
        <end position="993"/>
    </location>
</feature>
<name>A0ABN2FIV5_9ACTN</name>
<dbReference type="Proteomes" id="UP001501319">
    <property type="component" value="Unassembled WGS sequence"/>
</dbReference>
<keyword evidence="1" id="KW-0812">Transmembrane</keyword>
<feature type="transmembrane region" description="Helical" evidence="1">
    <location>
        <begin position="482"/>
        <end position="508"/>
    </location>
</feature>
<dbReference type="Gene3D" id="3.30.70.1430">
    <property type="entry name" value="Multidrug efflux transporter AcrB pore domain"/>
    <property type="match status" value="2"/>
</dbReference>
<sequence length="1046" mass="113495">MMRWIVRSSLRYRYLVVALGAVLMAFGAGQVRDMPVDVFPEFAPPQVEVQTPSLGLSAAEVEGLVTVPMEDALNGVDGLSEMRSKSVPQLSSIKLIFKPGTDLLRARQLVSERVQAITPSLPTWSSPPVMLQPLSATSRVMKIGLSSETHSLIEMSMTSYWTIRERLLRVPGVANVTIWGERLQMMQVQADPVRLAQHDVSLDTVMNVTADALDSGLLQFSNGALIGTGGFIDTPNQRLAVNNKQAIVTPADLGQIPVATKNGKVLRLSDVATVKEDHQALIGDAVINDGPGLMLVVEKLPWGNTLDVTRGVEEAIDQMRPGLTGYQIDTTIFRPATFVEHSIDNLTRALLLGFGLVILIVFLFLFEWRAALISIISIPLSLMAAGLILQVRGETINTMILAGLVIALGALVDDAIIDVENIMRRLRQHRASGSDRSTASVILEASLEVRGPIVSATLIIVVATAPVFLLEGLTGSFFRPLALSYTLATLASLVVALTVTPALALMLLRGTTKEHHDSPLARLLRRGYLPLLRRIIKRPRRAYAAALVTLLAGVLVLPLVGQSLLPSFKERDFLMHWVTEPSTSHPEMVRITTEASKELRQIDGVRNFGAHIGQALIADEVVGVNFGENWISVDEEVDYDETLASVQGVVNGYPGLFRDVQTYLKERIREVLTGSKAAIVVRIYGDDLATLHTKAEEIGAMMGKVDGVIEEHVELHVDVPQVEVKVNLAAAQKYKIKPGDVRRAAAAWIAGEEVGDLFRAGKAYDVQVWSTPETRNSVSSVQSLLIDKPGGGHVRLGEVADVAVRPTPNVIERTNSSRRIDVIANIEGQDLGAVVADIEDELEEVTFAQGYHAELKGEFSEREAAQNRLLLFAAAAALGIFLLLQTSFGSWRLATLTLVTLPMALVGGLLAVWAGDGIISLGALVGFFTVFGIAARNGILMINHFQHLEREEGMPFGLELVLRGAMERLNPILMTSLATGLALVPLVVAGQIPGHEIEYPLAIVILGGLFTSTLLNLFVVPALYLRFGKPKQSRREEPAEVEPSVS</sequence>